<dbReference type="InterPro" id="IPR014746">
    <property type="entry name" value="Gln_synth/guanido_kin_cat_dom"/>
</dbReference>
<evidence type="ECO:0000256" key="4">
    <source>
        <dbReference type="ARBA" id="ARBA00048819"/>
    </source>
</evidence>
<comment type="caution">
    <text evidence="6">The sequence shown here is derived from an EMBL/GenBank/DDBJ whole genome shotgun (WGS) entry which is preliminary data.</text>
</comment>
<proteinExistence type="inferred from homology"/>
<comment type="similarity">
    <text evidence="5">Belongs to the glutamate--cysteine ligase type 2 family. YbdK subfamily.</text>
</comment>
<sequence length="362" mass="38945">MIDVPLTMGVEEEFLLLDPDTWHSRPAVEQVRAALPDEVRRASRQEFRRSCLEMVTPVCTGTAELRSALLANRHAAADAAARTGARLVALGASPVAEPDVSVTHSPHYRAIAEHYGRIGHDPALCGGQVHVGVPDRDRAVRICTALRPWLPVLQAMTANSPFDGGADTGFDSWRGIANDRWPGTIPPPPLRDFADYERTVAELVATGAMLKPSMVWWYARPSLDYPTVEVRIADVSATAGDAVLLAALIRALVATVDRAAAPPLDVPEHLLHAAHWNACHTGLTGTLMDLRHRAARPAWDVVGDLITTVTPALAEHGDLDLVETGVDRLRTEGNGATRLRRAAQTPAGLAAALHARANETRG</sequence>
<gene>
    <name evidence="6" type="primary">ybdK</name>
    <name evidence="6" type="ORF">GCM10017581_039900</name>
</gene>
<evidence type="ECO:0000313" key="6">
    <source>
        <dbReference type="EMBL" id="GLL02248.1"/>
    </source>
</evidence>
<keyword evidence="7" id="KW-1185">Reference proteome</keyword>
<protein>
    <recommendedName>
        <fullName evidence="5">Putative glutamate--cysteine ligase 2</fullName>
        <ecNumber evidence="5">6.3.2.2</ecNumber>
    </recommendedName>
    <alternativeName>
        <fullName evidence="5">Gamma-glutamylcysteine synthetase 2</fullName>
        <shortName evidence="5">GCS 2</shortName>
        <shortName evidence="5">Gamma-GCS 2</shortName>
    </alternativeName>
</protein>
<comment type="catalytic activity">
    <reaction evidence="4 5">
        <text>L-cysteine + L-glutamate + ATP = gamma-L-glutamyl-L-cysteine + ADP + phosphate + H(+)</text>
        <dbReference type="Rhea" id="RHEA:13285"/>
        <dbReference type="ChEBI" id="CHEBI:15378"/>
        <dbReference type="ChEBI" id="CHEBI:29985"/>
        <dbReference type="ChEBI" id="CHEBI:30616"/>
        <dbReference type="ChEBI" id="CHEBI:35235"/>
        <dbReference type="ChEBI" id="CHEBI:43474"/>
        <dbReference type="ChEBI" id="CHEBI:58173"/>
        <dbReference type="ChEBI" id="CHEBI:456216"/>
        <dbReference type="EC" id="6.3.2.2"/>
    </reaction>
</comment>
<dbReference type="EC" id="6.3.2.2" evidence="5"/>
<dbReference type="InterPro" id="IPR050141">
    <property type="entry name" value="GCL_type2/YbdK_subfam"/>
</dbReference>
<accession>A0A9W6NMJ9</accession>
<dbReference type="GO" id="GO:0042398">
    <property type="term" value="P:modified amino acid biosynthetic process"/>
    <property type="evidence" value="ECO:0007669"/>
    <property type="project" value="InterPro"/>
</dbReference>
<dbReference type="InterPro" id="IPR006336">
    <property type="entry name" value="GCS2"/>
</dbReference>
<evidence type="ECO:0000313" key="7">
    <source>
        <dbReference type="Proteomes" id="UP001143480"/>
    </source>
</evidence>
<evidence type="ECO:0000256" key="1">
    <source>
        <dbReference type="ARBA" id="ARBA00022598"/>
    </source>
</evidence>
<dbReference type="Pfam" id="PF04107">
    <property type="entry name" value="GCS2"/>
    <property type="match status" value="1"/>
</dbReference>
<keyword evidence="3 5" id="KW-0067">ATP-binding</keyword>
<dbReference type="Proteomes" id="UP001143480">
    <property type="component" value="Unassembled WGS sequence"/>
</dbReference>
<evidence type="ECO:0000256" key="5">
    <source>
        <dbReference type="HAMAP-Rule" id="MF_01609"/>
    </source>
</evidence>
<keyword evidence="2 5" id="KW-0547">Nucleotide-binding</keyword>
<reference evidence="6" key="2">
    <citation type="submission" date="2023-01" db="EMBL/GenBank/DDBJ databases">
        <authorList>
            <person name="Sun Q."/>
            <person name="Evtushenko L."/>
        </authorList>
    </citation>
    <scope>NUCLEOTIDE SEQUENCE</scope>
    <source>
        <strain evidence="6">VKM Ac-1321</strain>
    </source>
</reference>
<dbReference type="SUPFAM" id="SSF55931">
    <property type="entry name" value="Glutamine synthetase/guanido kinase"/>
    <property type="match status" value="1"/>
</dbReference>
<keyword evidence="1 5" id="KW-0436">Ligase</keyword>
<dbReference type="HAMAP" id="MF_01609">
    <property type="entry name" value="Glu_cys_ligase_2"/>
    <property type="match status" value="1"/>
</dbReference>
<evidence type="ECO:0000256" key="3">
    <source>
        <dbReference type="ARBA" id="ARBA00022840"/>
    </source>
</evidence>
<dbReference type="GO" id="GO:0004357">
    <property type="term" value="F:glutamate-cysteine ligase activity"/>
    <property type="evidence" value="ECO:0007669"/>
    <property type="project" value="UniProtKB-EC"/>
</dbReference>
<dbReference type="NCBIfam" id="TIGR02050">
    <property type="entry name" value="gshA_cyan_rel"/>
    <property type="match status" value="1"/>
</dbReference>
<dbReference type="PANTHER" id="PTHR36510">
    <property type="entry name" value="GLUTAMATE--CYSTEINE LIGASE 2-RELATED"/>
    <property type="match status" value="1"/>
</dbReference>
<dbReference type="PANTHER" id="PTHR36510:SF1">
    <property type="entry name" value="GLUTAMATE--CYSTEINE LIGASE 2-RELATED"/>
    <property type="match status" value="1"/>
</dbReference>
<dbReference type="InterPro" id="IPR011793">
    <property type="entry name" value="YbdK"/>
</dbReference>
<dbReference type="Gene3D" id="3.30.590.20">
    <property type="match status" value="1"/>
</dbReference>
<dbReference type="GO" id="GO:0005524">
    <property type="term" value="F:ATP binding"/>
    <property type="evidence" value="ECO:0007669"/>
    <property type="project" value="UniProtKB-KW"/>
</dbReference>
<comment type="function">
    <text evidence="5">ATP-dependent carboxylate-amine ligase which exhibits weak glutamate--cysteine ligase activity.</text>
</comment>
<dbReference type="EMBL" id="BSFP01000022">
    <property type="protein sequence ID" value="GLL02248.1"/>
    <property type="molecule type" value="Genomic_DNA"/>
</dbReference>
<dbReference type="NCBIfam" id="NF010041">
    <property type="entry name" value="PRK13517.1-1"/>
    <property type="match status" value="1"/>
</dbReference>
<name>A0A9W6NMJ9_9ACTN</name>
<dbReference type="AlphaFoldDB" id="A0A9W6NMJ9"/>
<organism evidence="6 7">
    <name type="scientific">Dactylosporangium matsuzakiense</name>
    <dbReference type="NCBI Taxonomy" id="53360"/>
    <lineage>
        <taxon>Bacteria</taxon>
        <taxon>Bacillati</taxon>
        <taxon>Actinomycetota</taxon>
        <taxon>Actinomycetes</taxon>
        <taxon>Micromonosporales</taxon>
        <taxon>Micromonosporaceae</taxon>
        <taxon>Dactylosporangium</taxon>
    </lineage>
</organism>
<reference evidence="6" key="1">
    <citation type="journal article" date="2014" name="Int. J. Syst. Evol. Microbiol.">
        <title>Complete genome sequence of Corynebacterium casei LMG S-19264T (=DSM 44701T), isolated from a smear-ripened cheese.</title>
        <authorList>
            <consortium name="US DOE Joint Genome Institute (JGI-PGF)"/>
            <person name="Walter F."/>
            <person name="Albersmeier A."/>
            <person name="Kalinowski J."/>
            <person name="Ruckert C."/>
        </authorList>
    </citation>
    <scope>NUCLEOTIDE SEQUENCE</scope>
    <source>
        <strain evidence="6">VKM Ac-1321</strain>
    </source>
</reference>
<evidence type="ECO:0000256" key="2">
    <source>
        <dbReference type="ARBA" id="ARBA00022741"/>
    </source>
</evidence>